<name>H8KLV9_SOLCM</name>
<dbReference type="Gene3D" id="3.90.1150.200">
    <property type="match status" value="1"/>
</dbReference>
<reference evidence="2" key="1">
    <citation type="submission" date="2012-02" db="EMBL/GenBank/DDBJ databases">
        <title>The complete genome of Solitalea canadensis DSM 3403.</title>
        <authorList>
            <consortium name="US DOE Joint Genome Institute (JGI-PGF)"/>
            <person name="Lucas S."/>
            <person name="Copeland A."/>
            <person name="Lapidus A."/>
            <person name="Glavina del Rio T."/>
            <person name="Dalin E."/>
            <person name="Tice H."/>
            <person name="Bruce D."/>
            <person name="Goodwin L."/>
            <person name="Pitluck S."/>
            <person name="Peters L."/>
            <person name="Ovchinnikova G."/>
            <person name="Lu M."/>
            <person name="Kyrpides N."/>
            <person name="Mavromatis K."/>
            <person name="Ivanova N."/>
            <person name="Brettin T."/>
            <person name="Detter J.C."/>
            <person name="Han C."/>
            <person name="Larimer F."/>
            <person name="Land M."/>
            <person name="Hauser L."/>
            <person name="Markowitz V."/>
            <person name="Cheng J.-F."/>
            <person name="Hugenholtz P."/>
            <person name="Woyke T."/>
            <person name="Wu D."/>
            <person name="Spring S."/>
            <person name="Schroeder M."/>
            <person name="Kopitz M."/>
            <person name="Brambilla E."/>
            <person name="Klenk H.-P."/>
            <person name="Eisen J.A."/>
        </authorList>
    </citation>
    <scope>NUCLEOTIDE SEQUENCE</scope>
    <source>
        <strain evidence="2">DSM 3403</strain>
    </source>
</reference>
<evidence type="ECO:0000313" key="3">
    <source>
        <dbReference type="Proteomes" id="UP000007590"/>
    </source>
</evidence>
<dbReference type="STRING" id="929556.Solca_3683"/>
<dbReference type="HOGENOM" id="CLU_120974_1_0_10"/>
<dbReference type="Pfam" id="PF08818">
    <property type="entry name" value="DUF1801"/>
    <property type="match status" value="1"/>
</dbReference>
<gene>
    <name evidence="2" type="ordered locus">Solca_3683</name>
</gene>
<dbReference type="RefSeq" id="WP_014681910.1">
    <property type="nucleotide sequence ID" value="NC_017770.1"/>
</dbReference>
<dbReference type="OrthoDB" id="9811812at2"/>
<dbReference type="KEGG" id="scn:Solca_3683"/>
<accession>H8KLV9</accession>
<dbReference type="Proteomes" id="UP000007590">
    <property type="component" value="Chromosome"/>
</dbReference>
<organism evidence="2 3">
    <name type="scientific">Solitalea canadensis (strain ATCC 29591 / DSM 3403 / JCM 21819 / LMG 8368 / NBRC 15130 / NCIMB 12057 / USAM 9D)</name>
    <name type="common">Flexibacter canadensis</name>
    <dbReference type="NCBI Taxonomy" id="929556"/>
    <lineage>
        <taxon>Bacteria</taxon>
        <taxon>Pseudomonadati</taxon>
        <taxon>Bacteroidota</taxon>
        <taxon>Sphingobacteriia</taxon>
        <taxon>Sphingobacteriales</taxon>
        <taxon>Sphingobacteriaceae</taxon>
        <taxon>Solitalea</taxon>
    </lineage>
</organism>
<dbReference type="AlphaFoldDB" id="H8KLV9"/>
<dbReference type="SUPFAM" id="SSF159888">
    <property type="entry name" value="YdhG-like"/>
    <property type="match status" value="1"/>
</dbReference>
<keyword evidence="3" id="KW-1185">Reference proteome</keyword>
<dbReference type="EMBL" id="CP003349">
    <property type="protein sequence ID" value="AFD08687.1"/>
    <property type="molecule type" value="Genomic_DNA"/>
</dbReference>
<dbReference type="eggNOG" id="COG4430">
    <property type="taxonomic scope" value="Bacteria"/>
</dbReference>
<evidence type="ECO:0000259" key="1">
    <source>
        <dbReference type="Pfam" id="PF08818"/>
    </source>
</evidence>
<protein>
    <recommendedName>
        <fullName evidence="1">YdhG-like domain-containing protein</fullName>
    </recommendedName>
</protein>
<evidence type="ECO:0000313" key="2">
    <source>
        <dbReference type="EMBL" id="AFD08687.1"/>
    </source>
</evidence>
<proteinExistence type="predicted"/>
<feature type="domain" description="YdhG-like" evidence="1">
    <location>
        <begin position="20"/>
        <end position="114"/>
    </location>
</feature>
<dbReference type="InterPro" id="IPR014922">
    <property type="entry name" value="YdhG-like"/>
</dbReference>
<sequence>MKTETEKVNEFMQKFNHPLQEEMDAVREIIMKANASIGEHIKWGMPSFFYKNDMATFAPKAKKYVQIVFHKGVLLDDGSGLLEGDHPERRDAKFHNMEDVKAKQSNLGKVVNNWVKIMNQ</sequence>